<evidence type="ECO:0000313" key="1">
    <source>
        <dbReference type="EMBL" id="KAF2232439.1"/>
    </source>
</evidence>
<dbReference type="Proteomes" id="UP000800092">
    <property type="component" value="Unassembled WGS sequence"/>
</dbReference>
<dbReference type="AlphaFoldDB" id="A0A6A6H3H2"/>
<keyword evidence="2" id="KW-1185">Reference proteome</keyword>
<evidence type="ECO:0000313" key="2">
    <source>
        <dbReference type="Proteomes" id="UP000800092"/>
    </source>
</evidence>
<proteinExistence type="predicted"/>
<accession>A0A6A6H3H2</accession>
<gene>
    <name evidence="1" type="ORF">EV356DRAFT_534555</name>
</gene>
<organism evidence="1 2">
    <name type="scientific">Viridothelium virens</name>
    <name type="common">Speckled blister lichen</name>
    <name type="synonym">Trypethelium virens</name>
    <dbReference type="NCBI Taxonomy" id="1048519"/>
    <lineage>
        <taxon>Eukaryota</taxon>
        <taxon>Fungi</taxon>
        <taxon>Dikarya</taxon>
        <taxon>Ascomycota</taxon>
        <taxon>Pezizomycotina</taxon>
        <taxon>Dothideomycetes</taxon>
        <taxon>Dothideomycetes incertae sedis</taxon>
        <taxon>Trypetheliales</taxon>
        <taxon>Trypetheliaceae</taxon>
        <taxon>Viridothelium</taxon>
    </lineage>
</organism>
<dbReference type="EMBL" id="ML991815">
    <property type="protein sequence ID" value="KAF2232439.1"/>
    <property type="molecule type" value="Genomic_DNA"/>
</dbReference>
<reference evidence="1" key="1">
    <citation type="journal article" date="2020" name="Stud. Mycol.">
        <title>101 Dothideomycetes genomes: a test case for predicting lifestyles and emergence of pathogens.</title>
        <authorList>
            <person name="Haridas S."/>
            <person name="Albert R."/>
            <person name="Binder M."/>
            <person name="Bloem J."/>
            <person name="Labutti K."/>
            <person name="Salamov A."/>
            <person name="Andreopoulos B."/>
            <person name="Baker S."/>
            <person name="Barry K."/>
            <person name="Bills G."/>
            <person name="Bluhm B."/>
            <person name="Cannon C."/>
            <person name="Castanera R."/>
            <person name="Culley D."/>
            <person name="Daum C."/>
            <person name="Ezra D."/>
            <person name="Gonzalez J."/>
            <person name="Henrissat B."/>
            <person name="Kuo A."/>
            <person name="Liang C."/>
            <person name="Lipzen A."/>
            <person name="Lutzoni F."/>
            <person name="Magnuson J."/>
            <person name="Mondo S."/>
            <person name="Nolan M."/>
            <person name="Ohm R."/>
            <person name="Pangilinan J."/>
            <person name="Park H.-J."/>
            <person name="Ramirez L."/>
            <person name="Alfaro M."/>
            <person name="Sun H."/>
            <person name="Tritt A."/>
            <person name="Yoshinaga Y."/>
            <person name="Zwiers L.-H."/>
            <person name="Turgeon B."/>
            <person name="Goodwin S."/>
            <person name="Spatafora J."/>
            <person name="Crous P."/>
            <person name="Grigoriev I."/>
        </authorList>
    </citation>
    <scope>NUCLEOTIDE SEQUENCE</scope>
    <source>
        <strain evidence="1">Tuck. ex Michener</strain>
    </source>
</reference>
<sequence length="207" mass="22598">MPSTHSTMLLNFAALRSDRPKDDPPDTIYFLTTAIPNDDDWSVLGPFENREKTLPSLFDKVVSINPSALPELEELVALTKGDFAHYNFRTGDGHEATICLEKQQNADVKATLPGPSWIMIVVGPMAVEPGGERPFDRADISTIGGAFTTREGAINAGNRQLEGLTQGRTGVKCGQVEVVYGGLMMFAAQGNTGWTVQVYRERGEIHM</sequence>
<name>A0A6A6H3H2_VIRVR</name>
<protein>
    <submittedName>
        <fullName evidence="1">Uncharacterized protein</fullName>
    </submittedName>
</protein>